<accession>A0AAD7B8D5</accession>
<reference evidence="1" key="1">
    <citation type="submission" date="2023-03" db="EMBL/GenBank/DDBJ databases">
        <title>Massive genome expansion in bonnet fungi (Mycena s.s.) driven by repeated elements and novel gene families across ecological guilds.</title>
        <authorList>
            <consortium name="Lawrence Berkeley National Laboratory"/>
            <person name="Harder C.B."/>
            <person name="Miyauchi S."/>
            <person name="Viragh M."/>
            <person name="Kuo A."/>
            <person name="Thoen E."/>
            <person name="Andreopoulos B."/>
            <person name="Lu D."/>
            <person name="Skrede I."/>
            <person name="Drula E."/>
            <person name="Henrissat B."/>
            <person name="Morin E."/>
            <person name="Kohler A."/>
            <person name="Barry K."/>
            <person name="LaButti K."/>
            <person name="Morin E."/>
            <person name="Salamov A."/>
            <person name="Lipzen A."/>
            <person name="Mereny Z."/>
            <person name="Hegedus B."/>
            <person name="Baldrian P."/>
            <person name="Stursova M."/>
            <person name="Weitz H."/>
            <person name="Taylor A."/>
            <person name="Grigoriev I.V."/>
            <person name="Nagy L.G."/>
            <person name="Martin F."/>
            <person name="Kauserud H."/>
        </authorList>
    </citation>
    <scope>NUCLEOTIDE SEQUENCE</scope>
    <source>
        <strain evidence="1">9284</strain>
    </source>
</reference>
<dbReference type="Proteomes" id="UP001221142">
    <property type="component" value="Unassembled WGS sequence"/>
</dbReference>
<gene>
    <name evidence="1" type="ORF">FB45DRAFT_274113</name>
</gene>
<dbReference type="AlphaFoldDB" id="A0AAD7B8D5"/>
<organism evidence="1 2">
    <name type="scientific">Roridomyces roridus</name>
    <dbReference type="NCBI Taxonomy" id="1738132"/>
    <lineage>
        <taxon>Eukaryota</taxon>
        <taxon>Fungi</taxon>
        <taxon>Dikarya</taxon>
        <taxon>Basidiomycota</taxon>
        <taxon>Agaricomycotina</taxon>
        <taxon>Agaricomycetes</taxon>
        <taxon>Agaricomycetidae</taxon>
        <taxon>Agaricales</taxon>
        <taxon>Marasmiineae</taxon>
        <taxon>Mycenaceae</taxon>
        <taxon>Roridomyces</taxon>
    </lineage>
</organism>
<dbReference type="EMBL" id="JARKIF010000029">
    <property type="protein sequence ID" value="KAJ7613219.1"/>
    <property type="molecule type" value="Genomic_DNA"/>
</dbReference>
<evidence type="ECO:0000313" key="2">
    <source>
        <dbReference type="Proteomes" id="UP001221142"/>
    </source>
</evidence>
<name>A0AAD7B8D5_9AGAR</name>
<comment type="caution">
    <text evidence="1">The sequence shown here is derived from an EMBL/GenBank/DDBJ whole genome shotgun (WGS) entry which is preliminary data.</text>
</comment>
<keyword evidence="2" id="KW-1185">Reference proteome</keyword>
<proteinExistence type="predicted"/>
<protein>
    <submittedName>
        <fullName evidence="1">Uncharacterized protein</fullName>
    </submittedName>
</protein>
<evidence type="ECO:0000313" key="1">
    <source>
        <dbReference type="EMBL" id="KAJ7613219.1"/>
    </source>
</evidence>
<sequence>MPCLHAGKAYDLVRGILAVQDRAGSFWTRSLYDDPTAPSSAMHFAGLGIDSDTFEDFLIDPTQNLLVVLYHSAPDLAILPFLTLSRHEPHPKARHPTLTFKVDSYPLQLSMEIAHNILGACTHLPGRLRIWNWHKGELIANLSNRRGNFPSFQFLSPRAFVLGVSGMYSRIDIYVIQEGSPGRAVRAAALGLPEINDPWFLRAIEIHSGPFCAHGTECPFVSDNSARIYLFWMEYTHDSVHEHSYVHLFVHHRTLHHYVSRYLQEGRTSHFDVLWNQWGPQSTRILEATFIACRETFTASAPSFPAPMATHCICLTLMFFPAILSWTRESVL</sequence>